<keyword evidence="1" id="KW-0812">Transmembrane</keyword>
<accession>A0ABN7T6N5</accession>
<keyword evidence="1" id="KW-0472">Membrane</keyword>
<feature type="transmembrane region" description="Helical" evidence="1">
    <location>
        <begin position="201"/>
        <end position="223"/>
    </location>
</feature>
<proteinExistence type="predicted"/>
<dbReference type="Proteomes" id="UP001158576">
    <property type="component" value="Chromosome 2"/>
</dbReference>
<feature type="transmembrane region" description="Helical" evidence="1">
    <location>
        <begin position="244"/>
        <end position="267"/>
    </location>
</feature>
<keyword evidence="1" id="KW-1133">Transmembrane helix</keyword>
<gene>
    <name evidence="2" type="ORF">OKIOD_LOCUS13278</name>
</gene>
<sequence length="338" mass="38556">MTKYFEGNYPIDTSIGLLACHNGTNDLALPKDIRNSTTCKPSELPGGKEKVLKIKSQREEETAASTRFSYIFMGIRVYGSLLFPLISLIIDYISDFAYINALLIDFPLDSTYIHLQKPAIAAMVVYEIFAIIAFPLTAATMLIWLNTREGFYEDIQQKMLVSSIAYLLDDGPETILQYYFIDKFSGTDYFYPDGFETTKNSAILMSSIVTFSLALFSFIRLTLRYKDLIKEQRESKVKFGKDEMKMLGQYFFITVLPLVISCLRVAATKYQLDDRKSYVDGCLEYSIEEIDDSSHVATVLQPQLFKFDCWIGIDYFLIFGGLIGIFANLGFVAWYFLS</sequence>
<dbReference type="EMBL" id="OU015567">
    <property type="protein sequence ID" value="CAG5110068.1"/>
    <property type="molecule type" value="Genomic_DNA"/>
</dbReference>
<protein>
    <submittedName>
        <fullName evidence="2">Oidioi.mRNA.OKI2018_I69.chr2.g4513.t1.cds</fullName>
    </submittedName>
</protein>
<reference evidence="2 3" key="1">
    <citation type="submission" date="2021-04" db="EMBL/GenBank/DDBJ databases">
        <authorList>
            <person name="Bliznina A."/>
        </authorList>
    </citation>
    <scope>NUCLEOTIDE SEQUENCE [LARGE SCALE GENOMIC DNA]</scope>
</reference>
<evidence type="ECO:0000313" key="3">
    <source>
        <dbReference type="Proteomes" id="UP001158576"/>
    </source>
</evidence>
<evidence type="ECO:0000256" key="1">
    <source>
        <dbReference type="SAM" id="Phobius"/>
    </source>
</evidence>
<feature type="transmembrane region" description="Helical" evidence="1">
    <location>
        <begin position="77"/>
        <end position="99"/>
    </location>
</feature>
<feature type="transmembrane region" description="Helical" evidence="1">
    <location>
        <begin position="119"/>
        <end position="147"/>
    </location>
</feature>
<name>A0ABN7T6N5_OIKDI</name>
<feature type="transmembrane region" description="Helical" evidence="1">
    <location>
        <begin position="315"/>
        <end position="337"/>
    </location>
</feature>
<evidence type="ECO:0000313" key="2">
    <source>
        <dbReference type="EMBL" id="CAG5110068.1"/>
    </source>
</evidence>
<feature type="transmembrane region" description="Helical" evidence="1">
    <location>
        <begin position="159"/>
        <end position="181"/>
    </location>
</feature>
<keyword evidence="3" id="KW-1185">Reference proteome</keyword>
<organism evidence="2 3">
    <name type="scientific">Oikopleura dioica</name>
    <name type="common">Tunicate</name>
    <dbReference type="NCBI Taxonomy" id="34765"/>
    <lineage>
        <taxon>Eukaryota</taxon>
        <taxon>Metazoa</taxon>
        <taxon>Chordata</taxon>
        <taxon>Tunicata</taxon>
        <taxon>Appendicularia</taxon>
        <taxon>Copelata</taxon>
        <taxon>Oikopleuridae</taxon>
        <taxon>Oikopleura</taxon>
    </lineage>
</organism>